<organism evidence="1 2">
    <name type="scientific">Peptoniphilus duerdenii ATCC BAA-1640</name>
    <dbReference type="NCBI Taxonomy" id="862517"/>
    <lineage>
        <taxon>Bacteria</taxon>
        <taxon>Bacillati</taxon>
        <taxon>Bacillota</taxon>
        <taxon>Tissierellia</taxon>
        <taxon>Tissierellales</taxon>
        <taxon>Peptoniphilaceae</taxon>
        <taxon>Peptoniphilus</taxon>
    </lineage>
</organism>
<dbReference type="HOGENOM" id="CLU_2975307_0_0_9"/>
<reference evidence="1 2" key="1">
    <citation type="submission" date="2010-07" db="EMBL/GenBank/DDBJ databases">
        <authorList>
            <person name="Muzny D."/>
            <person name="Qin X."/>
            <person name="Deng J."/>
            <person name="Jiang H."/>
            <person name="Liu Y."/>
            <person name="Qu J."/>
            <person name="Song X.-Z."/>
            <person name="Zhang L."/>
            <person name="Thornton R."/>
            <person name="Coyle M."/>
            <person name="Francisco L."/>
            <person name="Jackson L."/>
            <person name="Javaid M."/>
            <person name="Korchina V."/>
            <person name="Kovar C."/>
            <person name="Mata R."/>
            <person name="Mathew T."/>
            <person name="Ngo R."/>
            <person name="Nguyen L."/>
            <person name="Nguyen N."/>
            <person name="Okwuonu G."/>
            <person name="Ongeri F."/>
            <person name="Pham C."/>
            <person name="Simmons D."/>
            <person name="Wilczek-Boney K."/>
            <person name="Hale W."/>
            <person name="Jakkamsetti A."/>
            <person name="Pham P."/>
            <person name="Ruth R."/>
            <person name="San Lucas F."/>
            <person name="Warren J."/>
            <person name="Zhang J."/>
            <person name="Zhao Z."/>
            <person name="Zhou C."/>
            <person name="Zhu D."/>
            <person name="Lee S."/>
            <person name="Bess C."/>
            <person name="Blankenburg K."/>
            <person name="Forbes L."/>
            <person name="Fu Q."/>
            <person name="Gubbala S."/>
            <person name="Hirani K."/>
            <person name="Jayaseelan J.C."/>
            <person name="Lara F."/>
            <person name="Munidasa M."/>
            <person name="Palculict T."/>
            <person name="Patil S."/>
            <person name="Pu L.-L."/>
            <person name="Saada N."/>
            <person name="Tang L."/>
            <person name="Weissenberger G."/>
            <person name="Zhu Y."/>
            <person name="Hemphill L."/>
            <person name="Shang Y."/>
            <person name="Youmans B."/>
            <person name="Ayvaz T."/>
            <person name="Ross M."/>
            <person name="Santibanez J."/>
            <person name="Aqrawi P."/>
            <person name="Gross S."/>
            <person name="Joshi V."/>
            <person name="Fowler G."/>
            <person name="Nazareth L."/>
            <person name="Reid J."/>
            <person name="Worley K."/>
            <person name="Petrosino J."/>
            <person name="Highlander S."/>
            <person name="Gibbs R."/>
        </authorList>
    </citation>
    <scope>NUCLEOTIDE SEQUENCE [LARGE SCALE GENOMIC DNA]</scope>
    <source>
        <strain evidence="1 2">ATCC BAA-1640</strain>
    </source>
</reference>
<gene>
    <name evidence="1" type="ORF">HMPREF9225_1260</name>
</gene>
<keyword evidence="2" id="KW-1185">Reference proteome</keyword>
<dbReference type="EMBL" id="AEEH01000044">
    <property type="protein sequence ID" value="EFM25126.1"/>
    <property type="molecule type" value="Genomic_DNA"/>
</dbReference>
<dbReference type="Proteomes" id="UP000003280">
    <property type="component" value="Unassembled WGS sequence"/>
</dbReference>
<name>E0NM71_9FIRM</name>
<accession>E0NM71</accession>
<comment type="caution">
    <text evidence="1">The sequence shown here is derived from an EMBL/GenBank/DDBJ whole genome shotgun (WGS) entry which is preliminary data.</text>
</comment>
<evidence type="ECO:0000313" key="1">
    <source>
        <dbReference type="EMBL" id="EFM25126.1"/>
    </source>
</evidence>
<protein>
    <submittedName>
        <fullName evidence="1">Uncharacterized protein</fullName>
    </submittedName>
</protein>
<evidence type="ECO:0000313" key="2">
    <source>
        <dbReference type="Proteomes" id="UP000003280"/>
    </source>
</evidence>
<proteinExistence type="predicted"/>
<sequence>MFFFACDMKGKIKPNKTIKNVLGLVEGEIFLQVKKLLNFFACSLEEGNIFQNNRKIKS</sequence>
<dbReference type="AlphaFoldDB" id="E0NM71"/>